<keyword evidence="7 9" id="KW-0012">Acyltransferase</keyword>
<dbReference type="AlphaFoldDB" id="A0A9X7S817"/>
<evidence type="ECO:0000256" key="3">
    <source>
        <dbReference type="ARBA" id="ARBA00005656"/>
    </source>
</evidence>
<dbReference type="GO" id="GO:0008959">
    <property type="term" value="F:phosphate acetyltransferase activity"/>
    <property type="evidence" value="ECO:0007669"/>
    <property type="project" value="UniProtKB-EC"/>
</dbReference>
<dbReference type="InterPro" id="IPR042112">
    <property type="entry name" value="P_AcTrfase_dom2"/>
</dbReference>
<protein>
    <recommendedName>
        <fullName evidence="5">Phosphate acetyltransferase</fullName>
        <ecNumber evidence="4">2.3.1.8</ecNumber>
    </recommendedName>
    <alternativeName>
        <fullName evidence="8">Phosphotransacetylase</fullName>
    </alternativeName>
</protein>
<dbReference type="NCBIfam" id="NF007233">
    <property type="entry name" value="PRK09653.1"/>
    <property type="match status" value="1"/>
</dbReference>
<dbReference type="InterPro" id="IPR012147">
    <property type="entry name" value="P_Ac_Bu_trans"/>
</dbReference>
<dbReference type="Pfam" id="PF01515">
    <property type="entry name" value="PTA_PTB"/>
    <property type="match status" value="1"/>
</dbReference>
<sequence>MSIRSLFGGLREKILGKNMKIVFPEGNDERVVRAAARLKFEGLLEPIILGQSEEVRSLLTKLGFADQDYTIINPNDYADFEKMKEAFVEVRKGKATLEDADKMLRDVNYFGVMLVKMGLADGMVSGAIHSTADTVRPALQIIKTKPGISRTSGVFLMNRENTSERYVFADCAINIDPTAQELAEIAVNTAETAKIFDIDPKIAMLSFSTKGSGKAPQVDKVREATEIAKGLNPDLALDGELQFDAAFVPETAAIKAPDSAVAGQANTFVFPDLQSGNIGYKIAQRLGMFDAIGPILQGLNKPVNDLSRGSSAEDIYKLAIITAAQAIESQG</sequence>
<organism evidence="9 10">
    <name type="scientific">Streptococcus dysgalactiae subsp. dysgalactiae</name>
    <dbReference type="NCBI Taxonomy" id="99822"/>
    <lineage>
        <taxon>Bacteria</taxon>
        <taxon>Bacillati</taxon>
        <taxon>Bacillota</taxon>
        <taxon>Bacilli</taxon>
        <taxon>Lactobacillales</taxon>
        <taxon>Streptococcaceae</taxon>
        <taxon>Streptococcus</taxon>
    </lineage>
</organism>
<evidence type="ECO:0000256" key="6">
    <source>
        <dbReference type="ARBA" id="ARBA00022679"/>
    </source>
</evidence>
<dbReference type="InterPro" id="IPR050500">
    <property type="entry name" value="Phos_Acetyltrans/Butyryltrans"/>
</dbReference>
<dbReference type="RefSeq" id="WP_003054038.1">
    <property type="nucleotide sequence ID" value="NZ_CP033165.1"/>
</dbReference>
<dbReference type="InterPro" id="IPR002505">
    <property type="entry name" value="PTA_PTB"/>
</dbReference>
<dbReference type="EMBL" id="CP033165">
    <property type="protein sequence ID" value="QGH01986.1"/>
    <property type="molecule type" value="Genomic_DNA"/>
</dbReference>
<proteinExistence type="inferred from homology"/>
<dbReference type="PANTHER" id="PTHR43356:SF3">
    <property type="entry name" value="PHOSPHATE ACETYLTRANSFERASE"/>
    <property type="match status" value="1"/>
</dbReference>
<comment type="similarity">
    <text evidence="3">Belongs to the phosphate acetyltransferase and butyryltransferase family.</text>
</comment>
<dbReference type="NCBIfam" id="TIGR00651">
    <property type="entry name" value="pta"/>
    <property type="match status" value="1"/>
</dbReference>
<dbReference type="Gene3D" id="3.40.50.10950">
    <property type="match status" value="1"/>
</dbReference>
<evidence type="ECO:0000256" key="5">
    <source>
        <dbReference type="ARBA" id="ARBA00021528"/>
    </source>
</evidence>
<evidence type="ECO:0000256" key="8">
    <source>
        <dbReference type="ARBA" id="ARBA00031108"/>
    </source>
</evidence>
<reference evidence="9 10" key="1">
    <citation type="submission" date="2018-10" db="EMBL/GenBank/DDBJ databases">
        <title>Comparative Genomics Analysis of the Streptococcus dysgalactiae subspecies dysgalactiae.</title>
        <authorList>
            <person name="Koh T.H."/>
            <person name="Abdul Rahman N."/>
            <person name="Sessions O.M."/>
        </authorList>
    </citation>
    <scope>NUCLEOTIDE SEQUENCE [LARGE SCALE GENOMIC DNA]</scope>
    <source>
        <strain evidence="9 10">DB60705-15</strain>
    </source>
</reference>
<evidence type="ECO:0000256" key="4">
    <source>
        <dbReference type="ARBA" id="ARBA00012707"/>
    </source>
</evidence>
<evidence type="ECO:0000313" key="10">
    <source>
        <dbReference type="Proteomes" id="UP000347383"/>
    </source>
</evidence>
<evidence type="ECO:0000256" key="2">
    <source>
        <dbReference type="ARBA" id="ARBA00004989"/>
    </source>
</evidence>
<dbReference type="Gene3D" id="3.40.50.10750">
    <property type="entry name" value="Isocitrate/Isopropylmalate dehydrogenase-like"/>
    <property type="match status" value="1"/>
</dbReference>
<dbReference type="EC" id="2.3.1.8" evidence="4"/>
<comment type="pathway">
    <text evidence="2">Metabolic intermediate biosynthesis; acetyl-CoA biosynthesis; acetyl-CoA from acetate: step 2/2.</text>
</comment>
<dbReference type="SUPFAM" id="SSF53659">
    <property type="entry name" value="Isocitrate/Isopropylmalate dehydrogenase-like"/>
    <property type="match status" value="1"/>
</dbReference>
<dbReference type="GeneID" id="83690593"/>
<evidence type="ECO:0000313" key="9">
    <source>
        <dbReference type="EMBL" id="QGH01986.1"/>
    </source>
</evidence>
<dbReference type="PIRSF" id="PIRSF000428">
    <property type="entry name" value="P_Ac_trans"/>
    <property type="match status" value="1"/>
</dbReference>
<evidence type="ECO:0000256" key="1">
    <source>
        <dbReference type="ARBA" id="ARBA00000705"/>
    </source>
</evidence>
<name>A0A9X7S817_STRDY</name>
<comment type="catalytic activity">
    <reaction evidence="1">
        <text>acetyl-CoA + phosphate = acetyl phosphate + CoA</text>
        <dbReference type="Rhea" id="RHEA:19521"/>
        <dbReference type="ChEBI" id="CHEBI:22191"/>
        <dbReference type="ChEBI" id="CHEBI:43474"/>
        <dbReference type="ChEBI" id="CHEBI:57287"/>
        <dbReference type="ChEBI" id="CHEBI:57288"/>
        <dbReference type="EC" id="2.3.1.8"/>
    </reaction>
</comment>
<accession>A0A9X7S817</accession>
<evidence type="ECO:0000256" key="7">
    <source>
        <dbReference type="ARBA" id="ARBA00023315"/>
    </source>
</evidence>
<keyword evidence="6 9" id="KW-0808">Transferase</keyword>
<dbReference type="InterPro" id="IPR042113">
    <property type="entry name" value="P_AcTrfase_dom1"/>
</dbReference>
<gene>
    <name evidence="9" type="primary">pta</name>
    <name evidence="9" type="ORF">EA457_05245</name>
</gene>
<dbReference type="InterPro" id="IPR004614">
    <property type="entry name" value="P_AcTrfase"/>
</dbReference>
<dbReference type="Proteomes" id="UP000347383">
    <property type="component" value="Chromosome"/>
</dbReference>
<dbReference type="PANTHER" id="PTHR43356">
    <property type="entry name" value="PHOSPHATE ACETYLTRANSFERASE"/>
    <property type="match status" value="1"/>
</dbReference>